<keyword evidence="1" id="KW-0812">Transmembrane</keyword>
<reference evidence="2" key="1">
    <citation type="journal article" date="2021" name="Proc. Natl. Acad. Sci. U.S.A.">
        <title>A Catalog of Tens of Thousands of Viruses from Human Metagenomes Reveals Hidden Associations with Chronic Diseases.</title>
        <authorList>
            <person name="Tisza M.J."/>
            <person name="Buck C.B."/>
        </authorList>
    </citation>
    <scope>NUCLEOTIDE SEQUENCE</scope>
    <source>
        <strain evidence="2">CtHn727</strain>
    </source>
</reference>
<dbReference type="EMBL" id="BK016215">
    <property type="protein sequence ID" value="DAG02800.1"/>
    <property type="molecule type" value="Genomic_DNA"/>
</dbReference>
<evidence type="ECO:0000313" key="2">
    <source>
        <dbReference type="EMBL" id="DAG02800.1"/>
    </source>
</evidence>
<protein>
    <submittedName>
        <fullName evidence="2">Uncharacterized protein</fullName>
    </submittedName>
</protein>
<keyword evidence="1" id="KW-1133">Transmembrane helix</keyword>
<sequence length="81" mass="9097">MTFLGLPRSDRKRVLPREEFSDMVVPLYAFRFALSCSFIFAAGAFSIIAYFSRKSGFRENITISLFRQGGGICGSTEETNI</sequence>
<feature type="transmembrane region" description="Helical" evidence="1">
    <location>
        <begin position="28"/>
        <end position="51"/>
    </location>
</feature>
<name>A0A8S5V7W2_9CAUD</name>
<organism evidence="2">
    <name type="scientific">Siphoviridae sp. ctHn727</name>
    <dbReference type="NCBI Taxonomy" id="2825425"/>
    <lineage>
        <taxon>Viruses</taxon>
        <taxon>Duplodnaviria</taxon>
        <taxon>Heunggongvirae</taxon>
        <taxon>Uroviricota</taxon>
        <taxon>Caudoviricetes</taxon>
    </lineage>
</organism>
<accession>A0A8S5V7W2</accession>
<keyword evidence="1" id="KW-0472">Membrane</keyword>
<evidence type="ECO:0000256" key="1">
    <source>
        <dbReference type="SAM" id="Phobius"/>
    </source>
</evidence>
<proteinExistence type="predicted"/>